<dbReference type="EMBL" id="CAKXAJ010013828">
    <property type="protein sequence ID" value="CAH2216057.1"/>
    <property type="molecule type" value="Genomic_DNA"/>
</dbReference>
<sequence length="58" mass="6879">RNLPRWSNCYDNLRRRDVKENLRQKREVPFWHSGTVLEAVAGQNGQQVPRQIRGEAFT</sequence>
<name>A0A8S4QNC2_9NEOP</name>
<feature type="non-terminal residue" evidence="1">
    <location>
        <position position="1"/>
    </location>
</feature>
<evidence type="ECO:0000313" key="2">
    <source>
        <dbReference type="Proteomes" id="UP000838756"/>
    </source>
</evidence>
<proteinExistence type="predicted"/>
<dbReference type="Proteomes" id="UP000838756">
    <property type="component" value="Unassembled WGS sequence"/>
</dbReference>
<keyword evidence="2" id="KW-1185">Reference proteome</keyword>
<dbReference type="AlphaFoldDB" id="A0A8S4QNC2"/>
<comment type="caution">
    <text evidence="1">The sequence shown here is derived from an EMBL/GenBank/DDBJ whole genome shotgun (WGS) entry which is preliminary data.</text>
</comment>
<evidence type="ECO:0000313" key="1">
    <source>
        <dbReference type="EMBL" id="CAH2216057.1"/>
    </source>
</evidence>
<reference evidence="1" key="1">
    <citation type="submission" date="2022-03" db="EMBL/GenBank/DDBJ databases">
        <authorList>
            <person name="Lindestad O."/>
        </authorList>
    </citation>
    <scope>NUCLEOTIDE SEQUENCE</scope>
</reference>
<accession>A0A8S4QNC2</accession>
<organism evidence="1 2">
    <name type="scientific">Pararge aegeria aegeria</name>
    <dbReference type="NCBI Taxonomy" id="348720"/>
    <lineage>
        <taxon>Eukaryota</taxon>
        <taxon>Metazoa</taxon>
        <taxon>Ecdysozoa</taxon>
        <taxon>Arthropoda</taxon>
        <taxon>Hexapoda</taxon>
        <taxon>Insecta</taxon>
        <taxon>Pterygota</taxon>
        <taxon>Neoptera</taxon>
        <taxon>Endopterygota</taxon>
        <taxon>Lepidoptera</taxon>
        <taxon>Glossata</taxon>
        <taxon>Ditrysia</taxon>
        <taxon>Papilionoidea</taxon>
        <taxon>Nymphalidae</taxon>
        <taxon>Satyrinae</taxon>
        <taxon>Satyrini</taxon>
        <taxon>Parargina</taxon>
        <taxon>Pararge</taxon>
    </lineage>
</organism>
<protein>
    <submittedName>
        <fullName evidence="1">Jg15205 protein</fullName>
    </submittedName>
</protein>
<gene>
    <name evidence="1" type="primary">jg15205</name>
    <name evidence="1" type="ORF">PAEG_LOCUS4126</name>
</gene>